<feature type="transmembrane region" description="Helical" evidence="9">
    <location>
        <begin position="350"/>
        <end position="369"/>
    </location>
</feature>
<keyword evidence="6 9" id="KW-1133">Transmembrane helix</keyword>
<protein>
    <recommendedName>
        <fullName evidence="12">Glycosyltransferase RgtA/B/C/D-like domain-containing protein</fullName>
    </recommendedName>
</protein>
<feature type="transmembrane region" description="Helical" evidence="9">
    <location>
        <begin position="223"/>
        <end position="241"/>
    </location>
</feature>
<feature type="transmembrane region" description="Helical" evidence="9">
    <location>
        <begin position="121"/>
        <end position="141"/>
    </location>
</feature>
<evidence type="ECO:0000256" key="3">
    <source>
        <dbReference type="ARBA" id="ARBA00022676"/>
    </source>
</evidence>
<sequence>MTALVGERTPTLPSSPSVRRLTGPERVWRSLDEPITGRRVPGSVPVGMAAGVISLVVSLFIARTGFNLAYSDAQSHLTIARRLLDTKSNPGLAQLGTVWLPVPHLLLAPLAMSLWLWHTGLAAALLGAGCMAVTAAGLYRAAARWGARRIGRLAVVGVIVANPTLLYLSSTALTEPVLIASMAACLAGLANVATRRRLSSPGEIAVFCGIPAALAVLCRYEGWALLLTGAAFVVLVSARRAAGRARSLVWRSVFTHTLGFAVPPLLAMGWWIGFNWVVFHRPLAFLNGEYSANAQQAGIVAAGASTRSSLRATLAALDAAVSSSVGPASLALAAIGLIVVCLSARRRRQLPFLVTAATSYLFLVLALYTGQAIIWNKAIGSSYIWNNRFGMASILPVALLAAPASEALPALARRWAPAARRSQLAAVLSAALVAATIGLQCAWFLQRPLERSLVLTEAQESWVSNAPSREAATWLRKHYSGGGILMDETISANAQLPQIGIPLREFYLKADGSQFDEAVRNPMAHAQWIWLSSDRADALEPVMSEPAVRSHYRIAASNGDVTIFVRTDS</sequence>
<feature type="transmembrane region" description="Helical" evidence="9">
    <location>
        <begin position="153"/>
        <end position="170"/>
    </location>
</feature>
<keyword evidence="11" id="KW-1185">Reference proteome</keyword>
<dbReference type="STRING" id="64702.SAMN05443377_13114"/>
<evidence type="ECO:0000313" key="11">
    <source>
        <dbReference type="Proteomes" id="UP000198815"/>
    </source>
</evidence>
<dbReference type="Proteomes" id="UP000198815">
    <property type="component" value="Unassembled WGS sequence"/>
</dbReference>
<evidence type="ECO:0000256" key="7">
    <source>
        <dbReference type="ARBA" id="ARBA00023136"/>
    </source>
</evidence>
<evidence type="ECO:0000313" key="10">
    <source>
        <dbReference type="EMBL" id="SES01969.1"/>
    </source>
</evidence>
<evidence type="ECO:0000256" key="9">
    <source>
        <dbReference type="SAM" id="Phobius"/>
    </source>
</evidence>
<accession>A0A1H9TXX0</accession>
<feature type="transmembrane region" description="Helical" evidence="9">
    <location>
        <begin position="424"/>
        <end position="445"/>
    </location>
</feature>
<dbReference type="InterPro" id="IPR050297">
    <property type="entry name" value="LipidA_mod_glycosyltrf_83"/>
</dbReference>
<proteinExistence type="predicted"/>
<evidence type="ECO:0000256" key="2">
    <source>
        <dbReference type="ARBA" id="ARBA00022475"/>
    </source>
</evidence>
<reference evidence="10 11" key="1">
    <citation type="submission" date="2016-10" db="EMBL/GenBank/DDBJ databases">
        <authorList>
            <person name="de Groot N.N."/>
        </authorList>
    </citation>
    <scope>NUCLEOTIDE SEQUENCE [LARGE SCALE GENOMIC DNA]</scope>
    <source>
        <strain evidence="10 11">DSM 16859</strain>
    </source>
</reference>
<dbReference type="GO" id="GO:0009103">
    <property type="term" value="P:lipopolysaccharide biosynthetic process"/>
    <property type="evidence" value="ECO:0007669"/>
    <property type="project" value="UniProtKB-ARBA"/>
</dbReference>
<keyword evidence="5 9" id="KW-0812">Transmembrane</keyword>
<dbReference type="OrthoDB" id="9810303at2"/>
<evidence type="ECO:0000256" key="4">
    <source>
        <dbReference type="ARBA" id="ARBA00022679"/>
    </source>
</evidence>
<keyword evidence="7 9" id="KW-0472">Membrane</keyword>
<dbReference type="PANTHER" id="PTHR33908:SF11">
    <property type="entry name" value="MEMBRANE PROTEIN"/>
    <property type="match status" value="1"/>
</dbReference>
<evidence type="ECO:0000256" key="8">
    <source>
        <dbReference type="SAM" id="MobiDB-lite"/>
    </source>
</evidence>
<comment type="subcellular location">
    <subcellularLocation>
        <location evidence="1">Cell membrane</location>
        <topology evidence="1">Multi-pass membrane protein</topology>
    </subcellularLocation>
</comment>
<dbReference type="RefSeq" id="WP_143052909.1">
    <property type="nucleotide sequence ID" value="NZ_FOGZ01000031.1"/>
</dbReference>
<keyword evidence="2" id="KW-1003">Cell membrane</keyword>
<evidence type="ECO:0000256" key="6">
    <source>
        <dbReference type="ARBA" id="ARBA00022989"/>
    </source>
</evidence>
<feature type="transmembrane region" description="Helical" evidence="9">
    <location>
        <begin position="176"/>
        <end position="193"/>
    </location>
</feature>
<keyword evidence="4" id="KW-0808">Transferase</keyword>
<name>A0A1H9TXX0_9ACTN</name>
<feature type="transmembrane region" description="Helical" evidence="9">
    <location>
        <begin position="200"/>
        <end position="217"/>
    </location>
</feature>
<dbReference type="AlphaFoldDB" id="A0A1H9TXX0"/>
<keyword evidence="3" id="KW-0328">Glycosyltransferase</keyword>
<evidence type="ECO:0000256" key="1">
    <source>
        <dbReference type="ARBA" id="ARBA00004651"/>
    </source>
</evidence>
<dbReference type="PANTHER" id="PTHR33908">
    <property type="entry name" value="MANNOSYLTRANSFERASE YKCB-RELATED"/>
    <property type="match status" value="1"/>
</dbReference>
<feature type="region of interest" description="Disordered" evidence="8">
    <location>
        <begin position="1"/>
        <end position="21"/>
    </location>
</feature>
<dbReference type="EMBL" id="FOGZ01000031">
    <property type="protein sequence ID" value="SES01969.1"/>
    <property type="molecule type" value="Genomic_DNA"/>
</dbReference>
<feature type="transmembrane region" description="Helical" evidence="9">
    <location>
        <begin position="48"/>
        <end position="70"/>
    </location>
</feature>
<feature type="transmembrane region" description="Helical" evidence="9">
    <location>
        <begin position="324"/>
        <end position="343"/>
    </location>
</feature>
<organism evidence="10 11">
    <name type="scientific">Propionibacterium cyclohexanicum</name>
    <dbReference type="NCBI Taxonomy" id="64702"/>
    <lineage>
        <taxon>Bacteria</taxon>
        <taxon>Bacillati</taxon>
        <taxon>Actinomycetota</taxon>
        <taxon>Actinomycetes</taxon>
        <taxon>Propionibacteriales</taxon>
        <taxon>Propionibacteriaceae</taxon>
        <taxon>Propionibacterium</taxon>
    </lineage>
</organism>
<gene>
    <name evidence="10" type="ORF">SAMN05443377_13114</name>
</gene>
<feature type="transmembrane region" description="Helical" evidence="9">
    <location>
        <begin position="253"/>
        <end position="273"/>
    </location>
</feature>
<feature type="transmembrane region" description="Helical" evidence="9">
    <location>
        <begin position="389"/>
        <end position="412"/>
    </location>
</feature>
<dbReference type="GO" id="GO:0005886">
    <property type="term" value="C:plasma membrane"/>
    <property type="evidence" value="ECO:0007669"/>
    <property type="project" value="UniProtKB-SubCell"/>
</dbReference>
<dbReference type="GO" id="GO:0016763">
    <property type="term" value="F:pentosyltransferase activity"/>
    <property type="evidence" value="ECO:0007669"/>
    <property type="project" value="TreeGrafter"/>
</dbReference>
<evidence type="ECO:0008006" key="12">
    <source>
        <dbReference type="Google" id="ProtNLM"/>
    </source>
</evidence>
<evidence type="ECO:0000256" key="5">
    <source>
        <dbReference type="ARBA" id="ARBA00022692"/>
    </source>
</evidence>